<evidence type="ECO:0000313" key="3">
    <source>
        <dbReference type="Proteomes" id="UP000718451"/>
    </source>
</evidence>
<sequence>MKLPLLFTYGTLQDPQVQQYVFGRILEGQADQLPSYKWFENAVYERYPLVRPTTNSNDFVDGMVYELNNEDLKICDVYETSAYTRKLITLVSGREAWVYVENSG</sequence>
<dbReference type="EMBL" id="JAAWWL010000001">
    <property type="protein sequence ID" value="NKI30824.1"/>
    <property type="molecule type" value="Genomic_DNA"/>
</dbReference>
<dbReference type="Proteomes" id="UP000718451">
    <property type="component" value="Unassembled WGS sequence"/>
</dbReference>
<dbReference type="Gene3D" id="3.10.490.10">
    <property type="entry name" value="Gamma-glutamyl cyclotransferase-like"/>
    <property type="match status" value="1"/>
</dbReference>
<comment type="caution">
    <text evidence="2">The sequence shown here is derived from an EMBL/GenBank/DDBJ whole genome shotgun (WGS) entry which is preliminary data.</text>
</comment>
<dbReference type="CDD" id="cd06661">
    <property type="entry name" value="GGCT_like"/>
    <property type="match status" value="1"/>
</dbReference>
<protein>
    <submittedName>
        <fullName evidence="2">Gamma-glutamylcyclotransferase</fullName>
    </submittedName>
</protein>
<evidence type="ECO:0000313" key="2">
    <source>
        <dbReference type="EMBL" id="NKI30824.1"/>
    </source>
</evidence>
<feature type="domain" description="Gamma-glutamylcyclotransferase AIG2-like" evidence="1">
    <location>
        <begin position="6"/>
        <end position="101"/>
    </location>
</feature>
<dbReference type="InterPro" id="IPR036568">
    <property type="entry name" value="GGCT-like_sf"/>
</dbReference>
<dbReference type="InterPro" id="IPR009288">
    <property type="entry name" value="AIG2-like_dom"/>
</dbReference>
<dbReference type="InterPro" id="IPR013024">
    <property type="entry name" value="GGCT-like"/>
</dbReference>
<keyword evidence="3" id="KW-1185">Reference proteome</keyword>
<accession>A0ABX1GMH9</accession>
<evidence type="ECO:0000259" key="1">
    <source>
        <dbReference type="Pfam" id="PF06094"/>
    </source>
</evidence>
<name>A0ABX1GMH9_9FLAO</name>
<dbReference type="Pfam" id="PF06094">
    <property type="entry name" value="GGACT"/>
    <property type="match status" value="1"/>
</dbReference>
<dbReference type="SUPFAM" id="SSF110857">
    <property type="entry name" value="Gamma-glutamyl cyclotransferase-like"/>
    <property type="match status" value="1"/>
</dbReference>
<organism evidence="2 3">
    <name type="scientific">Croceivirga thetidis</name>
    <dbReference type="NCBI Taxonomy" id="2721623"/>
    <lineage>
        <taxon>Bacteria</taxon>
        <taxon>Pseudomonadati</taxon>
        <taxon>Bacteroidota</taxon>
        <taxon>Flavobacteriia</taxon>
        <taxon>Flavobacteriales</taxon>
        <taxon>Flavobacteriaceae</taxon>
        <taxon>Croceivirga</taxon>
    </lineage>
</organism>
<reference evidence="2 3" key="1">
    <citation type="submission" date="2020-04" db="EMBL/GenBank/DDBJ databases">
        <authorList>
            <person name="Yoon J."/>
        </authorList>
    </citation>
    <scope>NUCLEOTIDE SEQUENCE [LARGE SCALE GENOMIC DNA]</scope>
    <source>
        <strain evidence="2 3">DJ-13</strain>
    </source>
</reference>
<gene>
    <name evidence="2" type="ORF">HCU67_02640</name>
</gene>
<proteinExistence type="predicted"/>